<comment type="cofactor">
    <cofactor evidence="4">
        <name>Fe(2+)</name>
        <dbReference type="ChEBI" id="CHEBI:29033"/>
    </cofactor>
    <text evidence="4">Binds 1 Fe(2+) ion per subunit.</text>
</comment>
<dbReference type="AlphaFoldDB" id="A0A482XBU6"/>
<dbReference type="STRING" id="195883.A0A482XBU6"/>
<dbReference type="SMR" id="A0A482XBU6"/>
<reference evidence="5 6" key="1">
    <citation type="journal article" date="2017" name="Gigascience">
        <title>Genome sequence of the small brown planthopper, Laodelphax striatellus.</title>
        <authorList>
            <person name="Zhu J."/>
            <person name="Jiang F."/>
            <person name="Wang X."/>
            <person name="Yang P."/>
            <person name="Bao Y."/>
            <person name="Zhao W."/>
            <person name="Wang W."/>
            <person name="Lu H."/>
            <person name="Wang Q."/>
            <person name="Cui N."/>
            <person name="Li J."/>
            <person name="Chen X."/>
            <person name="Luo L."/>
            <person name="Yu J."/>
            <person name="Kang L."/>
            <person name="Cui F."/>
        </authorList>
    </citation>
    <scope>NUCLEOTIDE SEQUENCE [LARGE SCALE GENOMIC DNA]</scope>
    <source>
        <strain evidence="5">Lst14</strain>
    </source>
</reference>
<evidence type="ECO:0000256" key="3">
    <source>
        <dbReference type="ARBA" id="ARBA00023004"/>
    </source>
</evidence>
<dbReference type="GO" id="GO:0042574">
    <property type="term" value="P:retinal metabolic process"/>
    <property type="evidence" value="ECO:0007669"/>
    <property type="project" value="TreeGrafter"/>
</dbReference>
<keyword evidence="3 4" id="KW-0408">Iron</keyword>
<evidence type="ECO:0000256" key="1">
    <source>
        <dbReference type="ARBA" id="ARBA00006787"/>
    </source>
</evidence>
<dbReference type="InterPro" id="IPR004294">
    <property type="entry name" value="Carotenoid_Oase"/>
</dbReference>
<name>A0A482XBU6_LAOST</name>
<dbReference type="GO" id="GO:0003834">
    <property type="term" value="F:beta-carotene 15,15'-dioxygenase activity"/>
    <property type="evidence" value="ECO:0007669"/>
    <property type="project" value="TreeGrafter"/>
</dbReference>
<dbReference type="OrthoDB" id="1069523at2759"/>
<dbReference type="GO" id="GO:0016121">
    <property type="term" value="P:carotene catabolic process"/>
    <property type="evidence" value="ECO:0007669"/>
    <property type="project" value="TreeGrafter"/>
</dbReference>
<dbReference type="GO" id="GO:0010436">
    <property type="term" value="F:carotenoid dioxygenase activity"/>
    <property type="evidence" value="ECO:0007669"/>
    <property type="project" value="TreeGrafter"/>
</dbReference>
<feature type="binding site" evidence="4">
    <location>
        <position position="507"/>
    </location>
    <ligand>
        <name>Fe cation</name>
        <dbReference type="ChEBI" id="CHEBI:24875"/>
        <note>catalytic</note>
    </ligand>
</feature>
<dbReference type="PANTHER" id="PTHR10543:SF132">
    <property type="entry name" value="BETA,BETA-CAROTENE 15,15'-DIOXYGENASE"/>
    <property type="match status" value="1"/>
</dbReference>
<sequence>MADFSGLFRSTEEQATPLQANVKGLIPQWLNGDFVRLGPGKFDLSKIKVKHWFDGLAVVYKFQIVDGKVSFQKRFLKSDAFNKASEHGQIVYTEFGTKALPVPGKNILAKFIESLNPELTDNTHLNLFKLEDSLFVASETHFLRRVDVRNLETLDKIDLLESTGVHLSSSHFTTDRKGDSYTIGTSLPVGKYHVIKVPKCETGMAEDALKKMSVIATISPGWGESICFYHSFGMSENYIVLIEQPFIYNMLKLLSVHVKKRCLRECLNWCPERTNRFFVIHKGTGDVIPVNFRSREPFFLLHHINCYEEDNQLVVDIVKHKEVEVLDNLYLENLRKSEFDIKNPAVGCRFVLPLPQKNQVFPMDVNLINISKTATAMKEKDTILLSPELLSEPGYELPVINREDSGIKYRFYYSTGMFDPGQFRNSLVKVDTRTGCVDTWKESESIFPGEPQFVQSPNPLAEDDGILLSCVTDLRANMQDFLLILDARTMTEIARAEVDCHVPNVIHGLFIPKI</sequence>
<evidence type="ECO:0000256" key="4">
    <source>
        <dbReference type="PIRSR" id="PIRSR604294-1"/>
    </source>
</evidence>
<dbReference type="GO" id="GO:0046872">
    <property type="term" value="F:metal ion binding"/>
    <property type="evidence" value="ECO:0007669"/>
    <property type="project" value="UniProtKB-KW"/>
</dbReference>
<evidence type="ECO:0000256" key="2">
    <source>
        <dbReference type="ARBA" id="ARBA00022723"/>
    </source>
</evidence>
<evidence type="ECO:0000313" key="5">
    <source>
        <dbReference type="EMBL" id="RZF43304.1"/>
    </source>
</evidence>
<dbReference type="InParanoid" id="A0A482XBU6"/>
<protein>
    <submittedName>
        <fullName evidence="5">Uncharacterized protein</fullName>
    </submittedName>
</protein>
<organism evidence="5 6">
    <name type="scientific">Laodelphax striatellus</name>
    <name type="common">Small brown planthopper</name>
    <name type="synonym">Delphax striatella</name>
    <dbReference type="NCBI Taxonomy" id="195883"/>
    <lineage>
        <taxon>Eukaryota</taxon>
        <taxon>Metazoa</taxon>
        <taxon>Ecdysozoa</taxon>
        <taxon>Arthropoda</taxon>
        <taxon>Hexapoda</taxon>
        <taxon>Insecta</taxon>
        <taxon>Pterygota</taxon>
        <taxon>Neoptera</taxon>
        <taxon>Paraneoptera</taxon>
        <taxon>Hemiptera</taxon>
        <taxon>Auchenorrhyncha</taxon>
        <taxon>Fulgoroidea</taxon>
        <taxon>Delphacidae</taxon>
        <taxon>Criomorphinae</taxon>
        <taxon>Laodelphax</taxon>
    </lineage>
</organism>
<gene>
    <name evidence="5" type="ORF">LSTR_LSTR001565</name>
</gene>
<keyword evidence="2 4" id="KW-0479">Metal-binding</keyword>
<comment type="similarity">
    <text evidence="1">Belongs to the carotenoid oxygenase family.</text>
</comment>
<dbReference type="PANTHER" id="PTHR10543">
    <property type="entry name" value="BETA-CAROTENE DIOXYGENASE"/>
    <property type="match status" value="1"/>
</dbReference>
<dbReference type="Pfam" id="PF03055">
    <property type="entry name" value="RPE65"/>
    <property type="match status" value="1"/>
</dbReference>
<evidence type="ECO:0000313" key="6">
    <source>
        <dbReference type="Proteomes" id="UP000291343"/>
    </source>
</evidence>
<feature type="binding site" evidence="4">
    <location>
        <position position="171"/>
    </location>
    <ligand>
        <name>Fe cation</name>
        <dbReference type="ChEBI" id="CHEBI:24875"/>
        <note>catalytic</note>
    </ligand>
</feature>
<feature type="binding site" evidence="4">
    <location>
        <position position="230"/>
    </location>
    <ligand>
        <name>Fe cation</name>
        <dbReference type="ChEBI" id="CHEBI:24875"/>
        <note>catalytic</note>
    </ligand>
</feature>
<dbReference type="Proteomes" id="UP000291343">
    <property type="component" value="Unassembled WGS sequence"/>
</dbReference>
<dbReference type="EMBL" id="QKKF02012754">
    <property type="protein sequence ID" value="RZF43304.1"/>
    <property type="molecule type" value="Genomic_DNA"/>
</dbReference>
<keyword evidence="6" id="KW-1185">Reference proteome</keyword>
<proteinExistence type="inferred from homology"/>
<accession>A0A482XBU6</accession>
<comment type="caution">
    <text evidence="5">The sequence shown here is derived from an EMBL/GenBank/DDBJ whole genome shotgun (WGS) entry which is preliminary data.</text>
</comment>
<feature type="binding site" evidence="4">
    <location>
        <position position="302"/>
    </location>
    <ligand>
        <name>Fe cation</name>
        <dbReference type="ChEBI" id="CHEBI:24875"/>
        <note>catalytic</note>
    </ligand>
</feature>